<evidence type="ECO:0000256" key="3">
    <source>
        <dbReference type="ARBA" id="ARBA00022723"/>
    </source>
</evidence>
<evidence type="ECO:0000256" key="1">
    <source>
        <dbReference type="ARBA" id="ARBA00001941"/>
    </source>
</evidence>
<gene>
    <name evidence="10" type="ORF">BASA50_000291</name>
</gene>
<comment type="caution">
    <text evidence="7">Lacks conserved residue(s) required for the propagation of feature annotation.</text>
</comment>
<evidence type="ECO:0000259" key="9">
    <source>
        <dbReference type="PROSITE" id="PS50941"/>
    </source>
</evidence>
<keyword evidence="6" id="KW-0119">Carbohydrate metabolism</keyword>
<keyword evidence="7" id="KW-1015">Disulfide bond</keyword>
<feature type="domain" description="Chitin-binding type-1" evidence="9">
    <location>
        <begin position="162"/>
        <end position="205"/>
    </location>
</feature>
<feature type="chain" id="PRO_5045514008" description="Chitin-binding type-1 domain-containing protein" evidence="8">
    <location>
        <begin position="24"/>
        <end position="216"/>
    </location>
</feature>
<dbReference type="InterPro" id="IPR001002">
    <property type="entry name" value="Chitin-bd_1"/>
</dbReference>
<feature type="disulfide bond" evidence="7">
    <location>
        <begin position="63"/>
        <end position="75"/>
    </location>
</feature>
<feature type="disulfide bond" evidence="7">
    <location>
        <begin position="68"/>
        <end position="82"/>
    </location>
</feature>
<feature type="disulfide bond" evidence="7">
    <location>
        <begin position="118"/>
        <end position="130"/>
    </location>
</feature>
<keyword evidence="11" id="KW-1185">Reference proteome</keyword>
<evidence type="ECO:0000256" key="6">
    <source>
        <dbReference type="ARBA" id="ARBA00023277"/>
    </source>
</evidence>
<dbReference type="EMBL" id="JAFCIX010000570">
    <property type="protein sequence ID" value="KAH6586927.1"/>
    <property type="molecule type" value="Genomic_DNA"/>
</dbReference>
<evidence type="ECO:0000256" key="2">
    <source>
        <dbReference type="ARBA" id="ARBA00022669"/>
    </source>
</evidence>
<feature type="disulfide bond" evidence="7">
    <location>
        <begin position="123"/>
        <end position="137"/>
    </location>
</feature>
<evidence type="ECO:0000256" key="5">
    <source>
        <dbReference type="ARBA" id="ARBA00022801"/>
    </source>
</evidence>
<keyword evidence="3" id="KW-0479">Metal-binding</keyword>
<reference evidence="10 11" key="1">
    <citation type="submission" date="2021-02" db="EMBL/GenBank/DDBJ databases">
        <title>Variation within the Batrachochytrium salamandrivorans European outbreak.</title>
        <authorList>
            <person name="Kelly M."/>
            <person name="Pasmans F."/>
            <person name="Shea T.P."/>
            <person name="Munoz J.F."/>
            <person name="Carranza S."/>
            <person name="Cuomo C.A."/>
            <person name="Martel A."/>
        </authorList>
    </citation>
    <scope>NUCLEOTIDE SEQUENCE [LARGE SCALE GENOMIC DNA]</scope>
    <source>
        <strain evidence="10 11">AMFP18/2</strain>
    </source>
</reference>
<feature type="domain" description="Chitin-binding type-1" evidence="9">
    <location>
        <begin position="107"/>
        <end position="150"/>
    </location>
</feature>
<dbReference type="Pfam" id="PF00187">
    <property type="entry name" value="Chitin_bind_1"/>
    <property type="match status" value="3"/>
</dbReference>
<evidence type="ECO:0000313" key="11">
    <source>
        <dbReference type="Proteomes" id="UP001648503"/>
    </source>
</evidence>
<keyword evidence="2 7" id="KW-0147">Chitin-binding</keyword>
<sequence length="216" mass="22483">MVALIQTLIAVMLIPIALVASSAFNDTTHGFAPRGSNSPTIGRSGHLPVSPYGKCGRRTKFGCDQGRCCSGFGFCGLTEDHCGVGCQSAFGLCDPTTPIGPRTISPVGKCGRGTKFACEHGRCCSQYGFCGTTPEYCGVNCQSIFGPCDTDTPVGPLPMSRSGRCGRGTRFGCGPEKCCSPTGFCGTTKEHCRVGCQSAFGLCDPLSPAVQPLFSH</sequence>
<accession>A0ABQ8EUQ5</accession>
<organism evidence="10 11">
    <name type="scientific">Batrachochytrium salamandrivorans</name>
    <dbReference type="NCBI Taxonomy" id="1357716"/>
    <lineage>
        <taxon>Eukaryota</taxon>
        <taxon>Fungi</taxon>
        <taxon>Fungi incertae sedis</taxon>
        <taxon>Chytridiomycota</taxon>
        <taxon>Chytridiomycota incertae sedis</taxon>
        <taxon>Chytridiomycetes</taxon>
        <taxon>Rhizophydiales</taxon>
        <taxon>Rhizophydiales incertae sedis</taxon>
        <taxon>Batrachochytrium</taxon>
    </lineage>
</organism>
<evidence type="ECO:0000256" key="4">
    <source>
        <dbReference type="ARBA" id="ARBA00022729"/>
    </source>
</evidence>
<feature type="disulfide bond" evidence="7">
    <location>
        <begin position="173"/>
        <end position="185"/>
    </location>
</feature>
<comment type="cofactor">
    <cofactor evidence="1">
        <name>Co(2+)</name>
        <dbReference type="ChEBI" id="CHEBI:48828"/>
    </cofactor>
</comment>
<dbReference type="PANTHER" id="PTHR46471">
    <property type="entry name" value="CHITIN DEACETYLASE"/>
    <property type="match status" value="1"/>
</dbReference>
<comment type="caution">
    <text evidence="10">The sequence shown here is derived from an EMBL/GenBank/DDBJ whole genome shotgun (WGS) entry which is preliminary data.</text>
</comment>
<feature type="disulfide bond" evidence="7">
    <location>
        <begin position="178"/>
        <end position="192"/>
    </location>
</feature>
<feature type="signal peptide" evidence="8">
    <location>
        <begin position="1"/>
        <end position="23"/>
    </location>
</feature>
<dbReference type="CDD" id="cd00035">
    <property type="entry name" value="ChtBD1"/>
    <property type="match status" value="1"/>
</dbReference>
<dbReference type="PANTHER" id="PTHR46471:SF2">
    <property type="entry name" value="CHITIN DEACETYLASE-RELATED"/>
    <property type="match status" value="1"/>
</dbReference>
<evidence type="ECO:0000256" key="7">
    <source>
        <dbReference type="PROSITE-ProRule" id="PRU00261"/>
    </source>
</evidence>
<dbReference type="Gene3D" id="3.30.60.10">
    <property type="entry name" value="Endochitinase-like"/>
    <property type="match status" value="3"/>
</dbReference>
<proteinExistence type="predicted"/>
<dbReference type="InterPro" id="IPR018371">
    <property type="entry name" value="Chitin-binding_1_CS"/>
</dbReference>
<dbReference type="PROSITE" id="PS50941">
    <property type="entry name" value="CHIT_BIND_I_2"/>
    <property type="match status" value="3"/>
</dbReference>
<keyword evidence="4 8" id="KW-0732">Signal</keyword>
<dbReference type="SMART" id="SM00270">
    <property type="entry name" value="ChtBD1"/>
    <property type="match status" value="3"/>
</dbReference>
<name>A0ABQ8EUQ5_9FUNG</name>
<feature type="domain" description="Chitin-binding type-1" evidence="9">
    <location>
        <begin position="52"/>
        <end position="95"/>
    </location>
</feature>
<dbReference type="Proteomes" id="UP001648503">
    <property type="component" value="Unassembled WGS sequence"/>
</dbReference>
<dbReference type="InterPro" id="IPR036861">
    <property type="entry name" value="Endochitinase-like_sf"/>
</dbReference>
<evidence type="ECO:0000313" key="10">
    <source>
        <dbReference type="EMBL" id="KAH6586927.1"/>
    </source>
</evidence>
<evidence type="ECO:0000256" key="8">
    <source>
        <dbReference type="SAM" id="SignalP"/>
    </source>
</evidence>
<protein>
    <recommendedName>
        <fullName evidence="9">Chitin-binding type-1 domain-containing protein</fullName>
    </recommendedName>
</protein>
<keyword evidence="5" id="KW-0378">Hydrolase</keyword>
<dbReference type="SUPFAM" id="SSF57016">
    <property type="entry name" value="Plant lectins/antimicrobial peptides"/>
    <property type="match status" value="3"/>
</dbReference>
<dbReference type="PROSITE" id="PS00026">
    <property type="entry name" value="CHIT_BIND_I_1"/>
    <property type="match status" value="1"/>
</dbReference>